<feature type="domain" description="A to I editase" evidence="1">
    <location>
        <begin position="79"/>
        <end position="385"/>
    </location>
</feature>
<dbReference type="GO" id="GO:0008251">
    <property type="term" value="F:tRNA-specific adenosine deaminase activity"/>
    <property type="evidence" value="ECO:0007669"/>
    <property type="project" value="TreeGrafter"/>
</dbReference>
<dbReference type="GO" id="GO:0006396">
    <property type="term" value="P:RNA processing"/>
    <property type="evidence" value="ECO:0007669"/>
    <property type="project" value="InterPro"/>
</dbReference>
<dbReference type="AlphaFoldDB" id="A0AAV7A2E3"/>
<dbReference type="SMART" id="SM00552">
    <property type="entry name" value="ADEAMc"/>
    <property type="match status" value="1"/>
</dbReference>
<gene>
    <name evidence="2" type="ORF">GDO81_003050</name>
</gene>
<dbReference type="GO" id="GO:0003726">
    <property type="term" value="F:double-stranded RNA adenosine deaminase activity"/>
    <property type="evidence" value="ECO:0007669"/>
    <property type="project" value="TreeGrafter"/>
</dbReference>
<dbReference type="GO" id="GO:0006382">
    <property type="term" value="P:adenosine to inosine editing"/>
    <property type="evidence" value="ECO:0007669"/>
    <property type="project" value="TreeGrafter"/>
</dbReference>
<dbReference type="GO" id="GO:0005730">
    <property type="term" value="C:nucleolus"/>
    <property type="evidence" value="ECO:0007669"/>
    <property type="project" value="TreeGrafter"/>
</dbReference>
<protein>
    <recommendedName>
        <fullName evidence="1">A to I editase domain-containing protein</fullName>
    </recommendedName>
</protein>
<sequence>MMESQPLLQYYPQAEDVKRQGGENLITHEQRCAAVANDFFHRLVGGTDYYKHRTNLAAFILQRDVLGKEEADDVYEVVALGTGATWYQGLQEYHGLLVHDCHALVVARRALLRYLYKEVALYYSKLPGASESSIFCPSQQTQSLVLKPNIFLHLYLSCLPERSVQGGLSWTERKSLQLSIHAKGATLPVSECPPSILASRVCCMSTTDKLLRWRVLGVQGAVLSQYVQPLYLTSIVVGTTKQQMEAFSQALIDRLQPPMDLKLFPTYTVPKPYMFIGPKANDKLPPPVHPSHSINWTKGDQYVEIIDANTGQTVESHFSLPASSWSRLCKAAMLLYFISVQRVLGKPRIEDSYHHAKASSDQYQRVKSLLYSQLNAYGYGMWPRKLCVDRFKASTWPGADRESAVRFHWELQ</sequence>
<dbReference type="EMBL" id="WNYA01000010">
    <property type="protein sequence ID" value="KAG8552774.1"/>
    <property type="molecule type" value="Genomic_DNA"/>
</dbReference>
<evidence type="ECO:0000313" key="2">
    <source>
        <dbReference type="EMBL" id="KAG8552773.1"/>
    </source>
</evidence>
<dbReference type="GO" id="GO:0005737">
    <property type="term" value="C:cytoplasm"/>
    <property type="evidence" value="ECO:0007669"/>
    <property type="project" value="TreeGrafter"/>
</dbReference>
<dbReference type="InterPro" id="IPR002466">
    <property type="entry name" value="A_deamin"/>
</dbReference>
<dbReference type="PANTHER" id="PTHR10910">
    <property type="entry name" value="EUKARYOTE SPECIFIC DSRNA BINDING PROTEIN"/>
    <property type="match status" value="1"/>
</dbReference>
<organism evidence="2 3">
    <name type="scientific">Engystomops pustulosus</name>
    <name type="common">Tungara frog</name>
    <name type="synonym">Physalaemus pustulosus</name>
    <dbReference type="NCBI Taxonomy" id="76066"/>
    <lineage>
        <taxon>Eukaryota</taxon>
        <taxon>Metazoa</taxon>
        <taxon>Chordata</taxon>
        <taxon>Craniata</taxon>
        <taxon>Vertebrata</taxon>
        <taxon>Euteleostomi</taxon>
        <taxon>Amphibia</taxon>
        <taxon>Batrachia</taxon>
        <taxon>Anura</taxon>
        <taxon>Neobatrachia</taxon>
        <taxon>Hyloidea</taxon>
        <taxon>Leptodactylidae</taxon>
        <taxon>Leiuperinae</taxon>
        <taxon>Engystomops</taxon>
    </lineage>
</organism>
<accession>A0AAV7A2E3</accession>
<name>A0AAV7A2E3_ENGPU</name>
<dbReference type="PANTHER" id="PTHR10910:SF106">
    <property type="entry name" value="ADENOSINE DEAMINASE DOMAIN-CONTAINING PROTEIN 2"/>
    <property type="match status" value="1"/>
</dbReference>
<dbReference type="EMBL" id="WNYA01000010">
    <property type="protein sequence ID" value="KAG8552772.1"/>
    <property type="molecule type" value="Genomic_DNA"/>
</dbReference>
<comment type="caution">
    <text evidence="2">The sequence shown here is derived from an EMBL/GenBank/DDBJ whole genome shotgun (WGS) entry which is preliminary data.</text>
</comment>
<reference evidence="2" key="1">
    <citation type="thesis" date="2020" institute="ProQuest LLC" country="789 East Eisenhower Parkway, Ann Arbor, MI, USA">
        <title>Comparative Genomics and Chromosome Evolution.</title>
        <authorList>
            <person name="Mudd A.B."/>
        </authorList>
    </citation>
    <scope>NUCLEOTIDE SEQUENCE</scope>
    <source>
        <strain evidence="2">237g6f4</strain>
        <tissue evidence="2">Blood</tissue>
    </source>
</reference>
<dbReference type="GO" id="GO:0003725">
    <property type="term" value="F:double-stranded RNA binding"/>
    <property type="evidence" value="ECO:0007669"/>
    <property type="project" value="TreeGrafter"/>
</dbReference>
<dbReference type="Pfam" id="PF02137">
    <property type="entry name" value="A_deamin"/>
    <property type="match status" value="1"/>
</dbReference>
<dbReference type="Proteomes" id="UP000824782">
    <property type="component" value="Unassembled WGS sequence"/>
</dbReference>
<keyword evidence="3" id="KW-1185">Reference proteome</keyword>
<evidence type="ECO:0000313" key="3">
    <source>
        <dbReference type="Proteomes" id="UP000824782"/>
    </source>
</evidence>
<proteinExistence type="predicted"/>
<dbReference type="PROSITE" id="PS50141">
    <property type="entry name" value="A_DEAMIN_EDITASE"/>
    <property type="match status" value="1"/>
</dbReference>
<evidence type="ECO:0000259" key="1">
    <source>
        <dbReference type="PROSITE" id="PS50141"/>
    </source>
</evidence>
<dbReference type="EMBL" id="WNYA01000010">
    <property type="protein sequence ID" value="KAG8552773.1"/>
    <property type="molecule type" value="Genomic_DNA"/>
</dbReference>